<dbReference type="EMBL" id="JAIWYP010000014">
    <property type="protein sequence ID" value="KAH3708460.1"/>
    <property type="molecule type" value="Genomic_DNA"/>
</dbReference>
<protein>
    <submittedName>
        <fullName evidence="2">Uncharacterized protein</fullName>
    </submittedName>
</protein>
<comment type="caution">
    <text evidence="2">The sequence shown here is derived from an EMBL/GenBank/DDBJ whole genome shotgun (WGS) entry which is preliminary data.</text>
</comment>
<evidence type="ECO:0000313" key="2">
    <source>
        <dbReference type="EMBL" id="KAH3708460.1"/>
    </source>
</evidence>
<sequence>MLRQKHASSQMQVSIVDDRCQSNTFDGAHAAGGWLSLVGLCVLYALVSWMRYH</sequence>
<evidence type="ECO:0000313" key="3">
    <source>
        <dbReference type="Proteomes" id="UP000828390"/>
    </source>
</evidence>
<evidence type="ECO:0000256" key="1">
    <source>
        <dbReference type="SAM" id="Phobius"/>
    </source>
</evidence>
<reference evidence="2" key="1">
    <citation type="journal article" date="2019" name="bioRxiv">
        <title>The Genome of the Zebra Mussel, Dreissena polymorpha: A Resource for Invasive Species Research.</title>
        <authorList>
            <person name="McCartney M.A."/>
            <person name="Auch B."/>
            <person name="Kono T."/>
            <person name="Mallez S."/>
            <person name="Zhang Y."/>
            <person name="Obille A."/>
            <person name="Becker A."/>
            <person name="Abrahante J.E."/>
            <person name="Garbe J."/>
            <person name="Badalamenti J.P."/>
            <person name="Herman A."/>
            <person name="Mangelson H."/>
            <person name="Liachko I."/>
            <person name="Sullivan S."/>
            <person name="Sone E.D."/>
            <person name="Koren S."/>
            <person name="Silverstein K.A.T."/>
            <person name="Beckman K.B."/>
            <person name="Gohl D.M."/>
        </authorList>
    </citation>
    <scope>NUCLEOTIDE SEQUENCE</scope>
    <source>
        <strain evidence="2">Duluth1</strain>
        <tissue evidence="2">Whole animal</tissue>
    </source>
</reference>
<keyword evidence="1" id="KW-1133">Transmembrane helix</keyword>
<dbReference type="AlphaFoldDB" id="A0A9D3Z0M2"/>
<organism evidence="2 3">
    <name type="scientific">Dreissena polymorpha</name>
    <name type="common">Zebra mussel</name>
    <name type="synonym">Mytilus polymorpha</name>
    <dbReference type="NCBI Taxonomy" id="45954"/>
    <lineage>
        <taxon>Eukaryota</taxon>
        <taxon>Metazoa</taxon>
        <taxon>Spiralia</taxon>
        <taxon>Lophotrochozoa</taxon>
        <taxon>Mollusca</taxon>
        <taxon>Bivalvia</taxon>
        <taxon>Autobranchia</taxon>
        <taxon>Heteroconchia</taxon>
        <taxon>Euheterodonta</taxon>
        <taxon>Imparidentia</taxon>
        <taxon>Neoheterodontei</taxon>
        <taxon>Myida</taxon>
        <taxon>Dreissenoidea</taxon>
        <taxon>Dreissenidae</taxon>
        <taxon>Dreissena</taxon>
    </lineage>
</organism>
<keyword evidence="1" id="KW-0472">Membrane</keyword>
<keyword evidence="1" id="KW-0812">Transmembrane</keyword>
<proteinExistence type="predicted"/>
<gene>
    <name evidence="2" type="ORF">DPMN_067911</name>
</gene>
<keyword evidence="3" id="KW-1185">Reference proteome</keyword>
<name>A0A9D3Z0M2_DREPO</name>
<reference evidence="2" key="2">
    <citation type="submission" date="2020-11" db="EMBL/GenBank/DDBJ databases">
        <authorList>
            <person name="McCartney M.A."/>
            <person name="Auch B."/>
            <person name="Kono T."/>
            <person name="Mallez S."/>
            <person name="Becker A."/>
            <person name="Gohl D.M."/>
            <person name="Silverstein K.A.T."/>
            <person name="Koren S."/>
            <person name="Bechman K.B."/>
            <person name="Herman A."/>
            <person name="Abrahante J.E."/>
            <person name="Garbe J."/>
        </authorList>
    </citation>
    <scope>NUCLEOTIDE SEQUENCE</scope>
    <source>
        <strain evidence="2">Duluth1</strain>
        <tissue evidence="2">Whole animal</tissue>
    </source>
</reference>
<dbReference type="Proteomes" id="UP000828390">
    <property type="component" value="Unassembled WGS sequence"/>
</dbReference>
<accession>A0A9D3Z0M2</accession>
<feature type="transmembrane region" description="Helical" evidence="1">
    <location>
        <begin position="31"/>
        <end position="50"/>
    </location>
</feature>